<gene>
    <name evidence="1" type="ORF">POCTA_138.1.T0770012</name>
</gene>
<keyword evidence="2" id="KW-1185">Reference proteome</keyword>
<protein>
    <submittedName>
        <fullName evidence="1">Uncharacterized protein</fullName>
    </submittedName>
</protein>
<evidence type="ECO:0000313" key="1">
    <source>
        <dbReference type="EMBL" id="CAD8181403.1"/>
    </source>
</evidence>
<accession>A0A8S1VYE9</accession>
<dbReference type="Proteomes" id="UP000683925">
    <property type="component" value="Unassembled WGS sequence"/>
</dbReference>
<name>A0A8S1VYE9_PAROT</name>
<evidence type="ECO:0000313" key="2">
    <source>
        <dbReference type="Proteomes" id="UP000683925"/>
    </source>
</evidence>
<dbReference type="EMBL" id="CAJJDP010000076">
    <property type="protein sequence ID" value="CAD8181403.1"/>
    <property type="molecule type" value="Genomic_DNA"/>
</dbReference>
<reference evidence="1" key="1">
    <citation type="submission" date="2021-01" db="EMBL/GenBank/DDBJ databases">
        <authorList>
            <consortium name="Genoscope - CEA"/>
            <person name="William W."/>
        </authorList>
    </citation>
    <scope>NUCLEOTIDE SEQUENCE</scope>
</reference>
<comment type="caution">
    <text evidence="1">The sequence shown here is derived from an EMBL/GenBank/DDBJ whole genome shotgun (WGS) entry which is preliminary data.</text>
</comment>
<dbReference type="AlphaFoldDB" id="A0A8S1VYE9"/>
<organism evidence="1 2">
    <name type="scientific">Paramecium octaurelia</name>
    <dbReference type="NCBI Taxonomy" id="43137"/>
    <lineage>
        <taxon>Eukaryota</taxon>
        <taxon>Sar</taxon>
        <taxon>Alveolata</taxon>
        <taxon>Ciliophora</taxon>
        <taxon>Intramacronucleata</taxon>
        <taxon>Oligohymenophorea</taxon>
        <taxon>Peniculida</taxon>
        <taxon>Parameciidae</taxon>
        <taxon>Paramecium</taxon>
    </lineage>
</organism>
<proteinExistence type="predicted"/>
<sequence>MEIEDLQNNEQYMKSIQNNFKLINVHFIFIDDIELVNSSAQLKNVPRLYLYLPKQKVNAWSSKYFQKFLIGQVKCQDDIIMIVLLLFLITVVLLKECHNQIDIISRGMAYRQSHTFKVYKESMSNNKGTASKPLKILQYNLLQNLRLIPYTIQTSL</sequence>